<dbReference type="Proteomes" id="UP000533598">
    <property type="component" value="Unassembled WGS sequence"/>
</dbReference>
<dbReference type="SFLD" id="SFLDG01162">
    <property type="entry name" value="I"/>
    <property type="match status" value="1"/>
</dbReference>
<dbReference type="Pfam" id="PF11991">
    <property type="entry name" value="Trp_DMAT"/>
    <property type="match status" value="1"/>
</dbReference>
<dbReference type="InterPro" id="IPR033964">
    <property type="entry name" value="ABBA"/>
</dbReference>
<dbReference type="InterPro" id="IPR017795">
    <property type="entry name" value="ABBA_NscD-like"/>
</dbReference>
<keyword evidence="3" id="KW-1185">Reference proteome</keyword>
<sequence>MADDHTPVEFSLAVDHAGRPAVRLLLETQGDRASVRANVCAARDLLPRLAERYGFSLAPFEAVADLFLPADPQGGFAWWWSVVLRPAAPPAFKIYFNPEVRGRHVAAGLVAAGLDRLGFGGAFGTLKRRALRPGGDLDRYSFFSIDLHTQPDPRVKVYLSHHDGDLAQLLRAAGAAREVDEEQVREFTAIAGGNQGRFTGRPLISSLSFLAGDTDRASGFSVYLPVRDYVEDDEVALDRAHALLARHGLDRALLDRALSALARRPLNEGVGLIPHLSLRTGRPHAGLTVYLSAESYAVTPPRPESLAS</sequence>
<comment type="caution">
    <text evidence="2">The sequence shown here is derived from an EMBL/GenBank/DDBJ whole genome shotgun (WGS) entry which is preliminary data.</text>
</comment>
<accession>A0A7W7FW30</accession>
<dbReference type="AlphaFoldDB" id="A0A7W7FW30"/>
<keyword evidence="1 2" id="KW-0808">Transferase</keyword>
<dbReference type="EMBL" id="JACHMH010000001">
    <property type="protein sequence ID" value="MBB4681111.1"/>
    <property type="molecule type" value="Genomic_DNA"/>
</dbReference>
<name>A0A7W7FW30_9PSEU</name>
<evidence type="ECO:0000313" key="2">
    <source>
        <dbReference type="EMBL" id="MBB4681111.1"/>
    </source>
</evidence>
<organism evidence="2 3">
    <name type="scientific">Crossiella cryophila</name>
    <dbReference type="NCBI Taxonomy" id="43355"/>
    <lineage>
        <taxon>Bacteria</taxon>
        <taxon>Bacillati</taxon>
        <taxon>Actinomycetota</taxon>
        <taxon>Actinomycetes</taxon>
        <taxon>Pseudonocardiales</taxon>
        <taxon>Pseudonocardiaceae</taxon>
        <taxon>Crossiella</taxon>
    </lineage>
</organism>
<protein>
    <submittedName>
        <fullName evidence="2">DMATS type aromatic prenyltransferase</fullName>
    </submittedName>
</protein>
<evidence type="ECO:0000313" key="3">
    <source>
        <dbReference type="Proteomes" id="UP000533598"/>
    </source>
</evidence>
<dbReference type="GO" id="GO:0016765">
    <property type="term" value="F:transferase activity, transferring alkyl or aryl (other than methyl) groups"/>
    <property type="evidence" value="ECO:0007669"/>
    <property type="project" value="InterPro"/>
</dbReference>
<reference evidence="2 3" key="1">
    <citation type="submission" date="2020-08" db="EMBL/GenBank/DDBJ databases">
        <title>Sequencing the genomes of 1000 actinobacteria strains.</title>
        <authorList>
            <person name="Klenk H.-P."/>
        </authorList>
    </citation>
    <scope>NUCLEOTIDE SEQUENCE [LARGE SCALE GENOMIC DNA]</scope>
    <source>
        <strain evidence="2 3">DSM 44230</strain>
    </source>
</reference>
<gene>
    <name evidence="2" type="ORF">HNR67_007229</name>
</gene>
<proteinExistence type="predicted"/>
<dbReference type="GO" id="GO:0009820">
    <property type="term" value="P:alkaloid metabolic process"/>
    <property type="evidence" value="ECO:0007669"/>
    <property type="project" value="InterPro"/>
</dbReference>
<evidence type="ECO:0000256" key="1">
    <source>
        <dbReference type="ARBA" id="ARBA00022679"/>
    </source>
</evidence>
<dbReference type="SFLD" id="SFLDS00036">
    <property type="entry name" value="Aromatic_Prenyltransferase"/>
    <property type="match status" value="1"/>
</dbReference>